<gene>
    <name evidence="1" type="ORF">M422DRAFT_269660</name>
</gene>
<proteinExistence type="predicted"/>
<name>A0A0C9UUH3_SPHS4</name>
<dbReference type="EMBL" id="KN837293">
    <property type="protein sequence ID" value="KIJ28961.1"/>
    <property type="molecule type" value="Genomic_DNA"/>
</dbReference>
<keyword evidence="2" id="KW-1185">Reference proteome</keyword>
<evidence type="ECO:0000313" key="1">
    <source>
        <dbReference type="EMBL" id="KIJ28961.1"/>
    </source>
</evidence>
<organism evidence="1 2">
    <name type="scientific">Sphaerobolus stellatus (strain SS14)</name>
    <dbReference type="NCBI Taxonomy" id="990650"/>
    <lineage>
        <taxon>Eukaryota</taxon>
        <taxon>Fungi</taxon>
        <taxon>Dikarya</taxon>
        <taxon>Basidiomycota</taxon>
        <taxon>Agaricomycotina</taxon>
        <taxon>Agaricomycetes</taxon>
        <taxon>Phallomycetidae</taxon>
        <taxon>Geastrales</taxon>
        <taxon>Sphaerobolaceae</taxon>
        <taxon>Sphaerobolus</taxon>
    </lineage>
</organism>
<dbReference type="Proteomes" id="UP000054279">
    <property type="component" value="Unassembled WGS sequence"/>
</dbReference>
<protein>
    <submittedName>
        <fullName evidence="1">Uncharacterized protein</fullName>
    </submittedName>
</protein>
<accession>A0A0C9UUH3</accession>
<dbReference type="AlphaFoldDB" id="A0A0C9UUH3"/>
<dbReference type="HOGENOM" id="CLU_2122630_0_0_1"/>
<sequence length="114" mass="12707">MAWIEPLLFQGQPLSIVATLFGVQMVCPGLPVTLFTLGTMELLVTGVPSDVVKAPGYWASDGFLVYWQSLSKLAPLPINQDQALIGWVSHHLCVNWFGLWATQLPKWWHPAIYS</sequence>
<evidence type="ECO:0000313" key="2">
    <source>
        <dbReference type="Proteomes" id="UP000054279"/>
    </source>
</evidence>
<reference evidence="1 2" key="1">
    <citation type="submission" date="2014-06" db="EMBL/GenBank/DDBJ databases">
        <title>Evolutionary Origins and Diversification of the Mycorrhizal Mutualists.</title>
        <authorList>
            <consortium name="DOE Joint Genome Institute"/>
            <consortium name="Mycorrhizal Genomics Consortium"/>
            <person name="Kohler A."/>
            <person name="Kuo A."/>
            <person name="Nagy L.G."/>
            <person name="Floudas D."/>
            <person name="Copeland A."/>
            <person name="Barry K.W."/>
            <person name="Cichocki N."/>
            <person name="Veneault-Fourrey C."/>
            <person name="LaButti K."/>
            <person name="Lindquist E.A."/>
            <person name="Lipzen A."/>
            <person name="Lundell T."/>
            <person name="Morin E."/>
            <person name="Murat C."/>
            <person name="Riley R."/>
            <person name="Ohm R."/>
            <person name="Sun H."/>
            <person name="Tunlid A."/>
            <person name="Henrissat B."/>
            <person name="Grigoriev I.V."/>
            <person name="Hibbett D.S."/>
            <person name="Martin F."/>
        </authorList>
    </citation>
    <scope>NUCLEOTIDE SEQUENCE [LARGE SCALE GENOMIC DNA]</scope>
    <source>
        <strain evidence="1 2">SS14</strain>
    </source>
</reference>